<organism evidence="5 6">
    <name type="scientific">Clavelina lepadiformis</name>
    <name type="common">Light-bulb sea squirt</name>
    <name type="synonym">Ascidia lepadiformis</name>
    <dbReference type="NCBI Taxonomy" id="159417"/>
    <lineage>
        <taxon>Eukaryota</taxon>
        <taxon>Metazoa</taxon>
        <taxon>Chordata</taxon>
        <taxon>Tunicata</taxon>
        <taxon>Ascidiacea</taxon>
        <taxon>Aplousobranchia</taxon>
        <taxon>Clavelinidae</taxon>
        <taxon>Clavelina</taxon>
    </lineage>
</organism>
<dbReference type="SMART" id="SM00295">
    <property type="entry name" value="B41"/>
    <property type="match status" value="1"/>
</dbReference>
<dbReference type="SUPFAM" id="SSF50156">
    <property type="entry name" value="PDZ domain-like"/>
    <property type="match status" value="1"/>
</dbReference>
<dbReference type="Pfam" id="PF00595">
    <property type="entry name" value="PDZ"/>
    <property type="match status" value="1"/>
</dbReference>
<evidence type="ECO:0000259" key="3">
    <source>
        <dbReference type="PROSITE" id="PS50057"/>
    </source>
</evidence>
<feature type="compositionally biased region" description="Basic and acidic residues" evidence="1">
    <location>
        <begin position="1883"/>
        <end position="1893"/>
    </location>
</feature>
<feature type="compositionally biased region" description="Polar residues" evidence="1">
    <location>
        <begin position="1894"/>
        <end position="1909"/>
    </location>
</feature>
<dbReference type="SUPFAM" id="SSF47031">
    <property type="entry name" value="Second domain of FERM"/>
    <property type="match status" value="1"/>
</dbReference>
<feature type="compositionally biased region" description="Polar residues" evidence="1">
    <location>
        <begin position="892"/>
        <end position="912"/>
    </location>
</feature>
<comment type="caution">
    <text evidence="5">The sequence shown here is derived from an EMBL/GenBank/DDBJ whole genome shotgun (WGS) entry which is preliminary data.</text>
</comment>
<dbReference type="InterPro" id="IPR036034">
    <property type="entry name" value="PDZ_sf"/>
</dbReference>
<feature type="region of interest" description="Disordered" evidence="1">
    <location>
        <begin position="1444"/>
        <end position="1519"/>
    </location>
</feature>
<evidence type="ECO:0000313" key="6">
    <source>
        <dbReference type="Proteomes" id="UP001642483"/>
    </source>
</evidence>
<evidence type="ECO:0008006" key="7">
    <source>
        <dbReference type="Google" id="ProtNLM"/>
    </source>
</evidence>
<reference evidence="5 6" key="1">
    <citation type="submission" date="2024-02" db="EMBL/GenBank/DDBJ databases">
        <authorList>
            <person name="Daric V."/>
            <person name="Darras S."/>
        </authorList>
    </citation>
    <scope>NUCLEOTIDE SEQUENCE [LARGE SCALE GENOMIC DNA]</scope>
</reference>
<evidence type="ECO:0000259" key="4">
    <source>
        <dbReference type="PROSITE" id="PS50106"/>
    </source>
</evidence>
<evidence type="ECO:0000259" key="2">
    <source>
        <dbReference type="PROSITE" id="PS50020"/>
    </source>
</evidence>
<feature type="region of interest" description="Disordered" evidence="1">
    <location>
        <begin position="1299"/>
        <end position="1332"/>
    </location>
</feature>
<feature type="compositionally biased region" description="Low complexity" evidence="1">
    <location>
        <begin position="694"/>
        <end position="704"/>
    </location>
</feature>
<dbReference type="CDD" id="cd00201">
    <property type="entry name" value="WW"/>
    <property type="match status" value="1"/>
</dbReference>
<dbReference type="SMART" id="SM00456">
    <property type="entry name" value="WW"/>
    <property type="match status" value="2"/>
</dbReference>
<dbReference type="InterPro" id="IPR011993">
    <property type="entry name" value="PH-like_dom_sf"/>
</dbReference>
<keyword evidence="6" id="KW-1185">Reference proteome</keyword>
<feature type="region of interest" description="Disordered" evidence="1">
    <location>
        <begin position="1164"/>
        <end position="1203"/>
    </location>
</feature>
<dbReference type="InterPro" id="IPR019749">
    <property type="entry name" value="Band_41_domain"/>
</dbReference>
<dbReference type="SMART" id="SM00228">
    <property type="entry name" value="PDZ"/>
    <property type="match status" value="1"/>
</dbReference>
<sequence length="1923" mass="212553">MATTCRQDIKTLPHGWEARLGLNGRVYYISHHSKTVQILPPPESWSCAFDLPYGWECAIDHADKPYYLNHIMQQVTYEDPRMIECGTSGSETTLSEQGPPVPRQYEIIRHERLGFGFIAGSEKPVIIRTVSPGGPSENRLLPGDQIIKIGDEDVKNAPRERVIDLIRGCIKSVTMTVLQPRRVASSSFLKPGKKLIKGMNRPRVRFADDNTFDVEDKSAGSSRLLVVPGVLRVFLEEGQSRSFQFNPETTAGDIVSALCDKLDIKDSKFYSLVFVPAKDKSPNERETSKRKTSDEVLIAPWDCIGKTLSNPALKHHQCHFRLTFVPKDVHKLAREDFVSFTYHYQQCLNDVVTNGLYDDDLSTDDFLRLASFQMLVTTLVHSSGSGSTEQIGPSVSKKNSFQVSNKVNLKQIEKDYGLACFLPAHVLKLVQDNHLKEHRKILQQFLKTNYTNFVLNANGSSRSASAPPVSPNSSRDSQELSMKLQMQYIKLLSPHHLYGGRYFEATILALIESDVTLIVGYHYGVSQLINSKTKMASIFSDFPLVQSVEVAPFQPNAIKTNVRVDFKDMAPLVLSMHPLSAQNFAFMISGYCRVQDNNDMMLTLPFADSATAPDYSGLHKVRASHWNYPPEDKSDLSVSPSFFYCDFSEVVGSSMLSHQIPASVRAMYQQSKMNEDELSRHHSSASETAGVEESQSSKPSSSTTTDDEGVAVIPDNLSPLPSVASTTSTSPSSGIGSVLSQQDGKHFKDIFAEENVKNSSPEEEDHWNELMVAVYNNDDLAHINDKVFDNSSRNSKESDKGPHTNQEGDSSKIDEKNSSDDAVEEVLDDTKTDEESNATEDIKEFRSDVYETGSIVSENESSANKHADNKSTDTVDERESGSVQQEKRSQTEVDSSSNASSSTQLHSSQRPRFSSFKPLDPNEETDVPAAQDADRFDVPNPSSGNGITSEELSANLGKEPLKLDVAASQLGAEEEDKEEEIVASPLPVTDLARGHKSLKDKKQKNRMSWFGGSTLSRSVSLDKGLGKSAPSPKSRSFFRFFSTSRSYNVGKEKSTSVFALSNLEPLPESVPESSSRWKFISFLRSPTGSNSSKNSGFSFFKRFSRRKRSHDFSSPGNVSPPVVSDSMPAGVYSTLDSDNDKLEIQINPNPTAIQSSLGNVQMRTRDKTDNPRPVSFSTFQRLPSGFQPQLSPGKSPKSIENTPGKLCMPKLPIDAEIHPPLVSTVSKNDKEVEDPVSTFITRLSETELPSSSRKSSTTSDGTPSKATRPTKPIRQHLRTSSSTCSSLNDVAVADILVEKHSKEEDGSLTEEDSISTEIRPIPSPRKRSLDMDKLEDVSVTDGPAMDVSLVSAESTSKVEEVIEAVGEAEDVTLCNEEEHVQDIDGDELSLKEHECQEDKVLHKMNESDSTEKVKECNFIHEDDDVGTGKEGVALSISDVFRNDKLKNNAEPSLEEEGKHDVSEIKEDVPEQKFSKSSELPVEKVPDKFHILAESTEEGEDMKANTKNDSSAQQASDDGELTVKEVAEEKDATFTEVVALSKGVDHPDGTNKNDIFYNEQSFYQEEPSANSVPPSAKIVNLDTIVSEIPAEFADVVQEDSDKASSTKYEEEVETLADKINQSEFSSIRDVEVIDSDDTNDAVDHMEADTAYHDNDAKFSKTESISSFPDSSSHFCSTVEADKSSPTEGNTLEAIMNRVLQGEIPGKVDLEKDGHVTIPDVSRIVPITTTNKTELDFTDFPPPPDEFHEPSRQCDDNTSVNGHPDVLPHARTNDKIFKEAAGFLEDECCLLEQESLESECGSQKRKMDIEANQGIQANVPEPCLESDKALNQIVSPNKTAYHSLITPRLFDHQREVKSFSKIKLPSNIASKTNGNTPQSLPSDGVNRKTDFEDKNGQNSNAKYQRPTSNFRSVRPPVPSKPILTS</sequence>
<feature type="domain" description="PDZ" evidence="4">
    <location>
        <begin position="113"/>
        <end position="181"/>
    </location>
</feature>
<feature type="domain" description="WW" evidence="2">
    <location>
        <begin position="49"/>
        <end position="82"/>
    </location>
</feature>
<feature type="compositionally biased region" description="Low complexity" evidence="1">
    <location>
        <begin position="1246"/>
        <end position="1262"/>
    </location>
</feature>
<accession>A0ABP0GZN8</accession>
<dbReference type="InterPro" id="IPR014352">
    <property type="entry name" value="FERM/acyl-CoA-bd_prot_sf"/>
</dbReference>
<feature type="compositionally biased region" description="Basic and acidic residues" evidence="1">
    <location>
        <begin position="809"/>
        <end position="819"/>
    </location>
</feature>
<dbReference type="InterPro" id="IPR001202">
    <property type="entry name" value="WW_dom"/>
</dbReference>
<dbReference type="Gene3D" id="1.20.80.10">
    <property type="match status" value="1"/>
</dbReference>
<feature type="region of interest" description="Disordered" evidence="1">
    <location>
        <begin position="1240"/>
        <end position="1284"/>
    </location>
</feature>
<feature type="compositionally biased region" description="Polar residues" evidence="1">
    <location>
        <begin position="1506"/>
        <end position="1515"/>
    </location>
</feature>
<dbReference type="EMBL" id="CAWYQH010000163">
    <property type="protein sequence ID" value="CAK8697015.1"/>
    <property type="molecule type" value="Genomic_DNA"/>
</dbReference>
<dbReference type="InterPro" id="IPR001478">
    <property type="entry name" value="PDZ"/>
</dbReference>
<feature type="domain" description="FERM" evidence="3">
    <location>
        <begin position="229"/>
        <end position="599"/>
    </location>
</feature>
<evidence type="ECO:0000256" key="1">
    <source>
        <dbReference type="SAM" id="MobiDB-lite"/>
    </source>
</evidence>
<feature type="compositionally biased region" description="Polar residues" evidence="1">
    <location>
        <begin position="1865"/>
        <end position="1879"/>
    </location>
</feature>
<dbReference type="PANTHER" id="PTHR46221">
    <property type="entry name" value="FERM AND PDZ DOMAIN-CONTAINING PROTEIN FAMILY MEMBER"/>
    <property type="match status" value="1"/>
</dbReference>
<feature type="compositionally biased region" description="Basic and acidic residues" evidence="1">
    <location>
        <begin position="863"/>
        <end position="891"/>
    </location>
</feature>
<feature type="compositionally biased region" description="Acidic residues" evidence="1">
    <location>
        <begin position="972"/>
        <end position="981"/>
    </location>
</feature>
<name>A0ABP0GZN8_CLALP</name>
<feature type="compositionally biased region" description="Basic and acidic residues" evidence="1">
    <location>
        <begin position="789"/>
        <end position="802"/>
    </location>
</feature>
<feature type="domain" description="WW" evidence="2">
    <location>
        <begin position="10"/>
        <end position="43"/>
    </location>
</feature>
<dbReference type="SUPFAM" id="SSF50729">
    <property type="entry name" value="PH domain-like"/>
    <property type="match status" value="1"/>
</dbReference>
<dbReference type="Pfam" id="PF21989">
    <property type="entry name" value="RA_2"/>
    <property type="match status" value="1"/>
</dbReference>
<dbReference type="Gene3D" id="2.30.29.30">
    <property type="entry name" value="Pleckstrin-homology domain (PH domain)/Phosphotyrosine-binding domain (PTB)"/>
    <property type="match status" value="1"/>
</dbReference>
<dbReference type="PROSITE" id="PS50057">
    <property type="entry name" value="FERM_3"/>
    <property type="match status" value="1"/>
</dbReference>
<evidence type="ECO:0000313" key="5">
    <source>
        <dbReference type="EMBL" id="CAK8697015.1"/>
    </source>
</evidence>
<dbReference type="InterPro" id="IPR029071">
    <property type="entry name" value="Ubiquitin-like_domsf"/>
</dbReference>
<dbReference type="InterPro" id="IPR036020">
    <property type="entry name" value="WW_dom_sf"/>
</dbReference>
<gene>
    <name evidence="5" type="ORF">CVLEPA_LOCUS30303</name>
</gene>
<dbReference type="SUPFAM" id="SSF51045">
    <property type="entry name" value="WW domain"/>
    <property type="match status" value="2"/>
</dbReference>
<dbReference type="CDD" id="cd06769">
    <property type="entry name" value="PDZ_FRMPD1_3_4-like"/>
    <property type="match status" value="1"/>
</dbReference>
<protein>
    <recommendedName>
        <fullName evidence="7">FERM and PDZ domain-containing protein 4</fullName>
    </recommendedName>
</protein>
<dbReference type="Gene3D" id="2.30.42.10">
    <property type="match status" value="1"/>
</dbReference>
<dbReference type="InterPro" id="IPR035963">
    <property type="entry name" value="FERM_2"/>
</dbReference>
<dbReference type="SUPFAM" id="SSF54236">
    <property type="entry name" value="Ubiquitin-like"/>
    <property type="match status" value="1"/>
</dbReference>
<dbReference type="PROSITE" id="PS50106">
    <property type="entry name" value="PDZ"/>
    <property type="match status" value="1"/>
</dbReference>
<feature type="compositionally biased region" description="Low complexity" evidence="1">
    <location>
        <begin position="717"/>
        <end position="740"/>
    </location>
</feature>
<feature type="region of interest" description="Disordered" evidence="1">
    <location>
        <begin position="1865"/>
        <end position="1923"/>
    </location>
</feature>
<dbReference type="PROSITE" id="PS50020">
    <property type="entry name" value="WW_DOMAIN_2"/>
    <property type="match status" value="2"/>
</dbReference>
<dbReference type="InterPro" id="IPR000299">
    <property type="entry name" value="FERM_domain"/>
</dbReference>
<dbReference type="PANTHER" id="PTHR46221:SF3">
    <property type="entry name" value="FERM AND PDZ DOMAIN-CONTAINING PROTEIN 4"/>
    <property type="match status" value="1"/>
</dbReference>
<dbReference type="Proteomes" id="UP001642483">
    <property type="component" value="Unassembled WGS sequence"/>
</dbReference>
<feature type="region of interest" description="Disordered" evidence="1">
    <location>
        <begin position="672"/>
        <end position="740"/>
    </location>
</feature>
<feature type="compositionally biased region" description="Polar residues" evidence="1">
    <location>
        <begin position="940"/>
        <end position="952"/>
    </location>
</feature>
<proteinExistence type="predicted"/>
<feature type="compositionally biased region" description="Basic and acidic residues" evidence="1">
    <location>
        <begin position="828"/>
        <end position="849"/>
    </location>
</feature>
<feature type="compositionally biased region" description="Polar residues" evidence="1">
    <location>
        <begin position="1175"/>
        <end position="1192"/>
    </location>
</feature>
<feature type="compositionally biased region" description="Basic and acidic residues" evidence="1">
    <location>
        <begin position="1455"/>
        <end position="1490"/>
    </location>
</feature>
<dbReference type="Gene3D" id="2.20.70.10">
    <property type="match status" value="2"/>
</dbReference>
<feature type="region of interest" description="Disordered" evidence="1">
    <location>
        <begin position="789"/>
        <end position="987"/>
    </location>
</feature>